<proteinExistence type="predicted"/>
<evidence type="ECO:0000313" key="6">
    <source>
        <dbReference type="Proteomes" id="UP000887043"/>
    </source>
</evidence>
<accession>A0AA37HWJ4</accession>
<feature type="compositionally biased region" description="Basic residues" evidence="1">
    <location>
        <begin position="26"/>
        <end position="41"/>
    </location>
</feature>
<dbReference type="EMBL" id="BPTR01000001">
    <property type="protein sequence ID" value="GJG27378.1"/>
    <property type="molecule type" value="Genomic_DNA"/>
</dbReference>
<evidence type="ECO:0000256" key="2">
    <source>
        <dbReference type="SAM" id="Phobius"/>
    </source>
</evidence>
<protein>
    <submittedName>
        <fullName evidence="3">Uncharacterized protein</fullName>
    </submittedName>
</protein>
<name>A0AA37HWJ4_SEGBR</name>
<gene>
    <name evidence="4" type="ORF">CIK91_01465</name>
    <name evidence="3" type="ORF">PRRU23_10780</name>
</gene>
<feature type="region of interest" description="Disordered" evidence="1">
    <location>
        <begin position="1"/>
        <end position="45"/>
    </location>
</feature>
<evidence type="ECO:0000313" key="3">
    <source>
        <dbReference type="EMBL" id="GJG27378.1"/>
    </source>
</evidence>
<dbReference type="RefSeq" id="WP_006282533.1">
    <property type="nucleotide sequence ID" value="NZ_BPTR01000001.1"/>
</dbReference>
<comment type="caution">
    <text evidence="3">The sequence shown here is derived from an EMBL/GenBank/DDBJ whole genome shotgun (WGS) entry which is preliminary data.</text>
</comment>
<feature type="compositionally biased region" description="Polar residues" evidence="1">
    <location>
        <begin position="8"/>
        <end position="25"/>
    </location>
</feature>
<organism evidence="3 6">
    <name type="scientific">Segatella bryantii</name>
    <name type="common">Prevotella bryantii</name>
    <dbReference type="NCBI Taxonomy" id="77095"/>
    <lineage>
        <taxon>Bacteria</taxon>
        <taxon>Pseudomonadati</taxon>
        <taxon>Bacteroidota</taxon>
        <taxon>Bacteroidia</taxon>
        <taxon>Bacteroidales</taxon>
        <taxon>Prevotellaceae</taxon>
        <taxon>Segatella</taxon>
    </lineage>
</organism>
<dbReference type="GeneID" id="72479558"/>
<dbReference type="Proteomes" id="UP000887043">
    <property type="component" value="Unassembled WGS sequence"/>
</dbReference>
<sequence>MIEENTDTKATSQESTYHVYNSKNYQRSHKDSRGHHHHHHLSAATFKDEATRYKKKKRVIANTLFLILGTIALVIIIAVYWLYTNE</sequence>
<reference evidence="4 5" key="1">
    <citation type="submission" date="2017-08" db="EMBL/GenBank/DDBJ databases">
        <title>Comparative genomics of non-oral Prevotella species.</title>
        <authorList>
            <person name="Accetto T."/>
            <person name="Nograsek B."/>
            <person name="Avgustin G."/>
        </authorList>
    </citation>
    <scope>NUCLEOTIDE SEQUENCE [LARGE SCALE GENOMIC DNA]</scope>
    <source>
        <strain evidence="4 5">TC1-1</strain>
    </source>
</reference>
<dbReference type="Proteomes" id="UP000216189">
    <property type="component" value="Unassembled WGS sequence"/>
</dbReference>
<keyword evidence="2" id="KW-0812">Transmembrane</keyword>
<keyword evidence="5" id="KW-1185">Reference proteome</keyword>
<dbReference type="EMBL" id="NPJF01000015">
    <property type="protein sequence ID" value="OYP56902.1"/>
    <property type="molecule type" value="Genomic_DNA"/>
</dbReference>
<keyword evidence="2" id="KW-0472">Membrane</keyword>
<dbReference type="AlphaFoldDB" id="A0AA37HWJ4"/>
<reference evidence="3" key="2">
    <citation type="submission" date="2021-08" db="EMBL/GenBank/DDBJ databases">
        <title>Prevotella lacticifex sp. nov., isolated from rumen of cow.</title>
        <authorList>
            <person name="Shinkai T."/>
            <person name="Ikeyama N."/>
            <person name="Kumagai M."/>
            <person name="Ohmori H."/>
            <person name="Sakamoto M."/>
            <person name="Ohkuma M."/>
            <person name="Mitsumori M."/>
        </authorList>
    </citation>
    <scope>NUCLEOTIDE SEQUENCE</scope>
    <source>
        <strain evidence="3">DSM 11371</strain>
    </source>
</reference>
<feature type="transmembrane region" description="Helical" evidence="2">
    <location>
        <begin position="59"/>
        <end position="83"/>
    </location>
</feature>
<evidence type="ECO:0000313" key="4">
    <source>
        <dbReference type="EMBL" id="OYP56902.1"/>
    </source>
</evidence>
<evidence type="ECO:0000313" key="5">
    <source>
        <dbReference type="Proteomes" id="UP000216189"/>
    </source>
</evidence>
<keyword evidence="2" id="KW-1133">Transmembrane helix</keyword>
<evidence type="ECO:0000256" key="1">
    <source>
        <dbReference type="SAM" id="MobiDB-lite"/>
    </source>
</evidence>